<dbReference type="EMBL" id="AGNL01002403">
    <property type="protein sequence ID" value="EJK76257.1"/>
    <property type="molecule type" value="Genomic_DNA"/>
</dbReference>
<proteinExistence type="predicted"/>
<reference evidence="1 2" key="1">
    <citation type="journal article" date="2012" name="Genome Biol.">
        <title>Genome and low-iron response of an oceanic diatom adapted to chronic iron limitation.</title>
        <authorList>
            <person name="Lommer M."/>
            <person name="Specht M."/>
            <person name="Roy A.S."/>
            <person name="Kraemer L."/>
            <person name="Andreson R."/>
            <person name="Gutowska M.A."/>
            <person name="Wolf J."/>
            <person name="Bergner S.V."/>
            <person name="Schilhabel M.B."/>
            <person name="Klostermeier U.C."/>
            <person name="Beiko R.G."/>
            <person name="Rosenstiel P."/>
            <person name="Hippler M."/>
            <person name="Laroche J."/>
        </authorList>
    </citation>
    <scope>NUCLEOTIDE SEQUENCE [LARGE SCALE GENOMIC DNA]</scope>
    <source>
        <strain evidence="1 2">CCMP1005</strain>
    </source>
</reference>
<dbReference type="AlphaFoldDB" id="K0TQL5"/>
<dbReference type="Proteomes" id="UP000266841">
    <property type="component" value="Unassembled WGS sequence"/>
</dbReference>
<keyword evidence="2" id="KW-1185">Reference proteome</keyword>
<organism evidence="1 2">
    <name type="scientific">Thalassiosira oceanica</name>
    <name type="common">Marine diatom</name>
    <dbReference type="NCBI Taxonomy" id="159749"/>
    <lineage>
        <taxon>Eukaryota</taxon>
        <taxon>Sar</taxon>
        <taxon>Stramenopiles</taxon>
        <taxon>Ochrophyta</taxon>
        <taxon>Bacillariophyta</taxon>
        <taxon>Coscinodiscophyceae</taxon>
        <taxon>Thalassiosirophycidae</taxon>
        <taxon>Thalassiosirales</taxon>
        <taxon>Thalassiosiraceae</taxon>
        <taxon>Thalassiosira</taxon>
    </lineage>
</organism>
<evidence type="ECO:0000313" key="2">
    <source>
        <dbReference type="Proteomes" id="UP000266841"/>
    </source>
</evidence>
<evidence type="ECO:0000313" key="1">
    <source>
        <dbReference type="EMBL" id="EJK76257.1"/>
    </source>
</evidence>
<protein>
    <submittedName>
        <fullName evidence="1">Uncharacterized protein</fullName>
    </submittedName>
</protein>
<name>K0TQL5_THAOC</name>
<comment type="caution">
    <text evidence="1">The sequence shown here is derived from an EMBL/GenBank/DDBJ whole genome shotgun (WGS) entry which is preliminary data.</text>
</comment>
<sequence length="72" mass="8585">MGYWWEDIVSEGYEEYFVILGWDSSSWDEGLEPPSEDKYWDDLTLLERAAARQLCYTSDLWDGIPMAQWGRR</sequence>
<accession>K0TQL5</accession>
<gene>
    <name evidence="1" type="ORF">THAOC_01991</name>
</gene>